<evidence type="ECO:0000256" key="2">
    <source>
        <dbReference type="ARBA" id="ARBA00022475"/>
    </source>
</evidence>
<keyword evidence="3 6" id="KW-0812">Transmembrane</keyword>
<dbReference type="GO" id="GO:0005886">
    <property type="term" value="C:plasma membrane"/>
    <property type="evidence" value="ECO:0007669"/>
    <property type="project" value="UniProtKB-SubCell"/>
</dbReference>
<comment type="subcellular location">
    <subcellularLocation>
        <location evidence="1">Cell membrane</location>
        <topology evidence="1">Single-pass membrane protein</topology>
    </subcellularLocation>
</comment>
<dbReference type="PANTHER" id="PTHR33885:SF3">
    <property type="entry name" value="PHAGE SHOCK PROTEIN C"/>
    <property type="match status" value="1"/>
</dbReference>
<dbReference type="InterPro" id="IPR052027">
    <property type="entry name" value="PspC"/>
</dbReference>
<evidence type="ECO:0000256" key="6">
    <source>
        <dbReference type="SAM" id="Phobius"/>
    </source>
</evidence>
<sequence>MSRRLYRSKKNKMIGGVCGGIAEYLGIDPTIVRLIWAFTTLFWGAGIIIYLLGWIIIPEEK</sequence>
<organism evidence="8 9">
    <name type="scientific">Thermoanaerobacter thermohydrosulfuricus</name>
    <name type="common">Clostridium thermohydrosulfuricum</name>
    <dbReference type="NCBI Taxonomy" id="1516"/>
    <lineage>
        <taxon>Bacteria</taxon>
        <taxon>Bacillati</taxon>
        <taxon>Bacillota</taxon>
        <taxon>Clostridia</taxon>
        <taxon>Thermoanaerobacterales</taxon>
        <taxon>Thermoanaerobacteraceae</taxon>
        <taxon>Thermoanaerobacter</taxon>
    </lineage>
</organism>
<evidence type="ECO:0000313" key="9">
    <source>
        <dbReference type="Proteomes" id="UP000183404"/>
    </source>
</evidence>
<evidence type="ECO:0000256" key="4">
    <source>
        <dbReference type="ARBA" id="ARBA00022989"/>
    </source>
</evidence>
<dbReference type="EMBL" id="FNBS01000005">
    <property type="protein sequence ID" value="SDF15026.1"/>
    <property type="molecule type" value="Genomic_DNA"/>
</dbReference>
<dbReference type="AlphaFoldDB" id="A0A1G7IR36"/>
<evidence type="ECO:0000313" key="8">
    <source>
        <dbReference type="EMBL" id="SDF15026.1"/>
    </source>
</evidence>
<reference evidence="8 9" key="1">
    <citation type="submission" date="2016-10" db="EMBL/GenBank/DDBJ databases">
        <authorList>
            <person name="de Groot N.N."/>
        </authorList>
    </citation>
    <scope>NUCLEOTIDE SEQUENCE [LARGE SCALE GENOMIC DNA]</scope>
    <source>
        <strain evidence="8 9">DSM 569</strain>
    </source>
</reference>
<name>A0A1G7IR36_THETY</name>
<evidence type="ECO:0000256" key="1">
    <source>
        <dbReference type="ARBA" id="ARBA00004162"/>
    </source>
</evidence>
<evidence type="ECO:0000256" key="3">
    <source>
        <dbReference type="ARBA" id="ARBA00022692"/>
    </source>
</evidence>
<feature type="transmembrane region" description="Helical" evidence="6">
    <location>
        <begin position="34"/>
        <end position="57"/>
    </location>
</feature>
<feature type="domain" description="Phage shock protein PspC N-terminal" evidence="7">
    <location>
        <begin position="3"/>
        <end position="60"/>
    </location>
</feature>
<dbReference type="InterPro" id="IPR007168">
    <property type="entry name" value="Phageshock_PspC_N"/>
</dbReference>
<gene>
    <name evidence="8" type="ORF">SAMN04244560_00309</name>
</gene>
<keyword evidence="4 6" id="KW-1133">Transmembrane helix</keyword>
<keyword evidence="2" id="KW-1003">Cell membrane</keyword>
<accession>A0A1G7IR36</accession>
<proteinExistence type="predicted"/>
<protein>
    <submittedName>
        <fullName evidence="8">Phage shock protein C (PspC) family protein</fullName>
    </submittedName>
</protein>
<dbReference type="Proteomes" id="UP000183404">
    <property type="component" value="Unassembled WGS sequence"/>
</dbReference>
<dbReference type="PANTHER" id="PTHR33885">
    <property type="entry name" value="PHAGE SHOCK PROTEIN C"/>
    <property type="match status" value="1"/>
</dbReference>
<dbReference type="RefSeq" id="WP_074592003.1">
    <property type="nucleotide sequence ID" value="NZ_FNBS01000005.1"/>
</dbReference>
<evidence type="ECO:0000259" key="7">
    <source>
        <dbReference type="Pfam" id="PF04024"/>
    </source>
</evidence>
<evidence type="ECO:0000256" key="5">
    <source>
        <dbReference type="ARBA" id="ARBA00023136"/>
    </source>
</evidence>
<keyword evidence="5 6" id="KW-0472">Membrane</keyword>
<dbReference type="Pfam" id="PF04024">
    <property type="entry name" value="PspC"/>
    <property type="match status" value="1"/>
</dbReference>